<organism evidence="2">
    <name type="scientific">Tanacetum cinerariifolium</name>
    <name type="common">Dalmatian daisy</name>
    <name type="synonym">Chrysanthemum cinerariifolium</name>
    <dbReference type="NCBI Taxonomy" id="118510"/>
    <lineage>
        <taxon>Eukaryota</taxon>
        <taxon>Viridiplantae</taxon>
        <taxon>Streptophyta</taxon>
        <taxon>Embryophyta</taxon>
        <taxon>Tracheophyta</taxon>
        <taxon>Spermatophyta</taxon>
        <taxon>Magnoliopsida</taxon>
        <taxon>eudicotyledons</taxon>
        <taxon>Gunneridae</taxon>
        <taxon>Pentapetalae</taxon>
        <taxon>asterids</taxon>
        <taxon>campanulids</taxon>
        <taxon>Asterales</taxon>
        <taxon>Asteraceae</taxon>
        <taxon>Asteroideae</taxon>
        <taxon>Anthemideae</taxon>
        <taxon>Anthemidinae</taxon>
        <taxon>Tanacetum</taxon>
    </lineage>
</organism>
<proteinExistence type="predicted"/>
<evidence type="ECO:0000256" key="1">
    <source>
        <dbReference type="SAM" id="MobiDB-lite"/>
    </source>
</evidence>
<gene>
    <name evidence="2" type="ORF">Tci_927637</name>
</gene>
<name>A0A699XCE6_TANCI</name>
<reference evidence="2" key="1">
    <citation type="journal article" date="2019" name="Sci. Rep.">
        <title>Draft genome of Tanacetum cinerariifolium, the natural source of mosquito coil.</title>
        <authorList>
            <person name="Yamashiro T."/>
            <person name="Shiraishi A."/>
            <person name="Satake H."/>
            <person name="Nakayama K."/>
        </authorList>
    </citation>
    <scope>NUCLEOTIDE SEQUENCE</scope>
</reference>
<sequence length="40" mass="3758">RAAGVSGGAHLRKPPPAGPRCAACVRAAAHRAGAASPAAV</sequence>
<feature type="non-terminal residue" evidence="2">
    <location>
        <position position="1"/>
    </location>
</feature>
<dbReference type="EMBL" id="BKCJ011820299">
    <property type="protein sequence ID" value="GFD55668.1"/>
    <property type="molecule type" value="Genomic_DNA"/>
</dbReference>
<feature type="region of interest" description="Disordered" evidence="1">
    <location>
        <begin position="1"/>
        <end position="20"/>
    </location>
</feature>
<dbReference type="AlphaFoldDB" id="A0A699XCE6"/>
<accession>A0A699XCE6</accession>
<evidence type="ECO:0000313" key="2">
    <source>
        <dbReference type="EMBL" id="GFD55668.1"/>
    </source>
</evidence>
<protein>
    <submittedName>
        <fullName evidence="2">Uncharacterized protein</fullName>
    </submittedName>
</protein>
<comment type="caution">
    <text evidence="2">The sequence shown here is derived from an EMBL/GenBank/DDBJ whole genome shotgun (WGS) entry which is preliminary data.</text>
</comment>